<evidence type="ECO:0000313" key="2">
    <source>
        <dbReference type="Proteomes" id="UP000076717"/>
    </source>
</evidence>
<gene>
    <name evidence="1" type="ORF">ACH61_03243</name>
</gene>
<keyword evidence="2" id="KW-1185">Reference proteome</keyword>
<comment type="caution">
    <text evidence="1">The sequence shown here is derived from an EMBL/GenBank/DDBJ whole genome shotgun (WGS) entry which is preliminary data.</text>
</comment>
<evidence type="ECO:0000313" key="1">
    <source>
        <dbReference type="EMBL" id="KZX19663.1"/>
    </source>
</evidence>
<dbReference type="Proteomes" id="UP000076717">
    <property type="component" value="Unassembled WGS sequence"/>
</dbReference>
<reference evidence="1 2" key="1">
    <citation type="submission" date="2015-08" db="EMBL/GenBank/DDBJ databases">
        <title>Draft Genome Sequence of Rathayibacter sp. Strain VKM Ac-2596 Isolated from Leaf Gall Induced by Plant-Parasitic Nematodes.</title>
        <authorList>
            <person name="Vasilenko O.V."/>
            <person name="Starodumova I.P."/>
            <person name="Tarlachkov S.V."/>
            <person name="Dorofeeva L.V."/>
            <person name="Evtushenko L.I."/>
        </authorList>
    </citation>
    <scope>NUCLEOTIDE SEQUENCE [LARGE SCALE GENOMIC DNA]</scope>
    <source>
        <strain evidence="1 2">VKM Ac-2596</strain>
    </source>
</reference>
<accession>A0A162F6I4</accession>
<proteinExistence type="predicted"/>
<protein>
    <submittedName>
        <fullName evidence="1">Uncharacterized protein</fullName>
    </submittedName>
</protein>
<dbReference type="AlphaFoldDB" id="A0A162F6I4"/>
<name>A0A162F6I4_9MICO</name>
<dbReference type="EMBL" id="LIIN01000274">
    <property type="protein sequence ID" value="KZX19663.1"/>
    <property type="molecule type" value="Genomic_DNA"/>
</dbReference>
<sequence length="69" mass="7566">MQTVGEVDAPGGDPLGMVLELRDSVDRERHVVVDEAPGGVRRSVQNGVDGHRRGAAFRVVGMRGRSWRR</sequence>
<organism evidence="1 2">
    <name type="scientific">Rathayibacter tanaceti</name>
    <dbReference type="NCBI Taxonomy" id="1671680"/>
    <lineage>
        <taxon>Bacteria</taxon>
        <taxon>Bacillati</taxon>
        <taxon>Actinomycetota</taxon>
        <taxon>Actinomycetes</taxon>
        <taxon>Micrococcales</taxon>
        <taxon>Microbacteriaceae</taxon>
        <taxon>Rathayibacter</taxon>
    </lineage>
</organism>